<proteinExistence type="predicted"/>
<evidence type="ECO:0000259" key="1">
    <source>
        <dbReference type="Pfam" id="PF08765"/>
    </source>
</evidence>
<protein>
    <submittedName>
        <fullName evidence="2">DNA-binding response regulator</fullName>
    </submittedName>
</protein>
<dbReference type="PANTHER" id="PTHR37812:SF1">
    <property type="entry name" value="MU-LIKE PROPHAGE FLUMU PROTEIN C"/>
    <property type="match status" value="1"/>
</dbReference>
<organism evidence="2 3">
    <name type="scientific">Clostridium tetanomorphum</name>
    <dbReference type="NCBI Taxonomy" id="1553"/>
    <lineage>
        <taxon>Bacteria</taxon>
        <taxon>Bacillati</taxon>
        <taxon>Bacillota</taxon>
        <taxon>Clostridia</taxon>
        <taxon>Eubacteriales</taxon>
        <taxon>Clostridiaceae</taxon>
        <taxon>Clostridium</taxon>
    </lineage>
</organism>
<comment type="caution">
    <text evidence="2">The sequence shown here is derived from an EMBL/GenBank/DDBJ whole genome shotgun (WGS) entry which is preliminary data.</text>
</comment>
<dbReference type="PANTHER" id="PTHR37812">
    <property type="entry name" value="MU-LIKE PROPHAGE FLUMU PROTEIN C"/>
    <property type="match status" value="1"/>
</dbReference>
<dbReference type="InterPro" id="IPR052411">
    <property type="entry name" value="c-mor_Regulatory_Protein"/>
</dbReference>
<dbReference type="RefSeq" id="WP_173680222.1">
    <property type="nucleotide sequence ID" value="NZ_JAAZWO010000003.1"/>
</dbReference>
<evidence type="ECO:0000313" key="2">
    <source>
        <dbReference type="EMBL" id="MBC2396781.1"/>
    </source>
</evidence>
<evidence type="ECO:0000313" key="3">
    <source>
        <dbReference type="Proteomes" id="UP000563151"/>
    </source>
</evidence>
<dbReference type="Proteomes" id="UP000563151">
    <property type="component" value="Unassembled WGS sequence"/>
</dbReference>
<accession>A0A923E8Q7</accession>
<dbReference type="InterPro" id="IPR049739">
    <property type="entry name" value="YraL-like"/>
</dbReference>
<dbReference type="GO" id="GO:0003677">
    <property type="term" value="F:DNA binding"/>
    <property type="evidence" value="ECO:0007669"/>
    <property type="project" value="UniProtKB-KW"/>
</dbReference>
<name>A0A923E8Q7_CLOTT</name>
<dbReference type="NCBIfam" id="NF040785">
    <property type="entry name" value="CD3324_fam"/>
    <property type="match status" value="1"/>
</dbReference>
<dbReference type="EMBL" id="JAAZWO010000003">
    <property type="protein sequence ID" value="MBC2396781.1"/>
    <property type="molecule type" value="Genomic_DNA"/>
</dbReference>
<sequence>MGYQNGKLIFPENLLSVIQEYIDGEYVYIPRKPCNRKAWGVTTKNKQYTFERNIEIFNKYSSGISVRQLAEEYFLSVKTIYKIVAKMKD</sequence>
<keyword evidence="2" id="KW-0238">DNA-binding</keyword>
<dbReference type="Gene3D" id="1.10.10.60">
    <property type="entry name" value="Homeodomain-like"/>
    <property type="match status" value="1"/>
</dbReference>
<dbReference type="Pfam" id="PF08765">
    <property type="entry name" value="Mor"/>
    <property type="match status" value="1"/>
</dbReference>
<keyword evidence="3" id="KW-1185">Reference proteome</keyword>
<dbReference type="InterPro" id="IPR009057">
    <property type="entry name" value="Homeodomain-like_sf"/>
</dbReference>
<gene>
    <name evidence="2" type="ORF">HGG79_03155</name>
</gene>
<reference evidence="2 3" key="1">
    <citation type="submission" date="2020-04" db="EMBL/GenBank/DDBJ databases">
        <title>Genomic insights into acetone-butanol-ethanol (ABE) fermentation by sequencing solventogenic clostridia strains.</title>
        <authorList>
            <person name="Brown S."/>
        </authorList>
    </citation>
    <scope>NUCLEOTIDE SEQUENCE [LARGE SCALE GENOMIC DNA]</scope>
    <source>
        <strain evidence="2 3">DJ011</strain>
    </source>
</reference>
<feature type="domain" description="Mor transcription activator" evidence="1">
    <location>
        <begin position="14"/>
        <end position="88"/>
    </location>
</feature>
<dbReference type="SUPFAM" id="SSF46689">
    <property type="entry name" value="Homeodomain-like"/>
    <property type="match status" value="1"/>
</dbReference>
<dbReference type="AlphaFoldDB" id="A0A923E8Q7"/>
<dbReference type="InterPro" id="IPR014875">
    <property type="entry name" value="Mor_transcription_activator"/>
</dbReference>